<feature type="domain" description="PAS" evidence="7">
    <location>
        <begin position="4"/>
        <end position="75"/>
    </location>
</feature>
<dbReference type="SMART" id="SM00387">
    <property type="entry name" value="HATPase_c"/>
    <property type="match status" value="1"/>
</dbReference>
<evidence type="ECO:0000259" key="7">
    <source>
        <dbReference type="PROSITE" id="PS50112"/>
    </source>
</evidence>
<comment type="catalytic activity">
    <reaction evidence="1">
        <text>ATP + protein L-histidine = ADP + protein N-phospho-L-histidine.</text>
        <dbReference type="EC" id="2.7.13.3"/>
    </reaction>
</comment>
<evidence type="ECO:0000259" key="8">
    <source>
        <dbReference type="PROSITE" id="PS50113"/>
    </source>
</evidence>
<dbReference type="PANTHER" id="PTHR43304">
    <property type="entry name" value="PHYTOCHROME-LIKE PROTEIN CPH1"/>
    <property type="match status" value="1"/>
</dbReference>
<evidence type="ECO:0000259" key="6">
    <source>
        <dbReference type="PROSITE" id="PS50109"/>
    </source>
</evidence>
<sequence length="455" mass="52430">MEFDLNFWKKVADKSLAAIYITDDTGKVLYVNDIVEKFTKYSKEEIYAMDSIFMLAHPDDREYLRKEFEKLGEEGKFYESRYITKDGRVRYVWGFSAKFSFAGKSYLIGNWIDVTKAKALEQALKESEEFYRTLVEDSLTPVYLLQDEVMIYVNKAFEEATGYKREEILGKNPFFLIHPDDRDVVYRRYVEREKGLREATETYSWRIIRKDGEIRWVTVRPGRVNYRGKPAVAATAIDTTEIHRLNLELKKRGDYLAFVNKIMRHDIANAITAIRGILEILRESAEKAEELIPVAIRQSDYIFRLIRDAGELEKALEELKPVNVVEIVKDVVEQFKNVEVDLTEEVIVEANEGLRTVLYNILQNAMVHGGGKARVEVLANESSAIIRVIDYGKGIPDELKEKIFEEGFTKGNRTGLGLYIAKKIIEIFGGEIKVEDNRPSGAIFEIRIPKIKGEG</sequence>
<name>A0A7C3MBD9_ARCFL</name>
<dbReference type="EMBL" id="DTLB01000047">
    <property type="protein sequence ID" value="HFW32877.1"/>
    <property type="molecule type" value="Genomic_DNA"/>
</dbReference>
<keyword evidence="3" id="KW-0597">Phosphoprotein</keyword>
<evidence type="ECO:0000256" key="5">
    <source>
        <dbReference type="ARBA" id="ARBA00022777"/>
    </source>
</evidence>
<evidence type="ECO:0000256" key="2">
    <source>
        <dbReference type="ARBA" id="ARBA00012438"/>
    </source>
</evidence>
<dbReference type="InterPro" id="IPR005467">
    <property type="entry name" value="His_kinase_dom"/>
</dbReference>
<dbReference type="InterPro" id="IPR000700">
    <property type="entry name" value="PAS-assoc_C"/>
</dbReference>
<evidence type="ECO:0000256" key="3">
    <source>
        <dbReference type="ARBA" id="ARBA00022553"/>
    </source>
</evidence>
<keyword evidence="4" id="KW-0808">Transferase</keyword>
<dbReference type="InterPro" id="IPR004358">
    <property type="entry name" value="Sig_transdc_His_kin-like_C"/>
</dbReference>
<feature type="domain" description="PAC" evidence="8">
    <location>
        <begin position="201"/>
        <end position="251"/>
    </location>
</feature>
<dbReference type="AlphaFoldDB" id="A0A7C3MBD9"/>
<dbReference type="CDD" id="cd00075">
    <property type="entry name" value="HATPase"/>
    <property type="match status" value="1"/>
</dbReference>
<dbReference type="Pfam" id="PF00512">
    <property type="entry name" value="HisKA"/>
    <property type="match status" value="1"/>
</dbReference>
<accession>A0A7C3MBD9</accession>
<dbReference type="InterPro" id="IPR035965">
    <property type="entry name" value="PAS-like_dom_sf"/>
</dbReference>
<keyword evidence="5" id="KW-0418">Kinase</keyword>
<dbReference type="PROSITE" id="PS50112">
    <property type="entry name" value="PAS"/>
    <property type="match status" value="2"/>
</dbReference>
<dbReference type="Pfam" id="PF02518">
    <property type="entry name" value="HATPase_c"/>
    <property type="match status" value="1"/>
</dbReference>
<evidence type="ECO:0000256" key="4">
    <source>
        <dbReference type="ARBA" id="ARBA00022679"/>
    </source>
</evidence>
<dbReference type="Gene3D" id="3.30.565.10">
    <property type="entry name" value="Histidine kinase-like ATPase, C-terminal domain"/>
    <property type="match status" value="1"/>
</dbReference>
<dbReference type="CDD" id="cd00130">
    <property type="entry name" value="PAS"/>
    <property type="match status" value="2"/>
</dbReference>
<reference evidence="9" key="1">
    <citation type="journal article" date="2020" name="mSystems">
        <title>Genome- and Community-Level Interaction Insights into Carbon Utilization and Element Cycling Functions of Hydrothermarchaeota in Hydrothermal Sediment.</title>
        <authorList>
            <person name="Zhou Z."/>
            <person name="Liu Y."/>
            <person name="Xu W."/>
            <person name="Pan J."/>
            <person name="Luo Z.H."/>
            <person name="Li M."/>
        </authorList>
    </citation>
    <scope>NUCLEOTIDE SEQUENCE [LARGE SCALE GENOMIC DNA]</scope>
    <source>
        <strain evidence="9">SpSt-87</strain>
    </source>
</reference>
<dbReference type="InterPro" id="IPR000014">
    <property type="entry name" value="PAS"/>
</dbReference>
<dbReference type="InterPro" id="IPR003594">
    <property type="entry name" value="HATPase_dom"/>
</dbReference>
<dbReference type="GO" id="GO:0006355">
    <property type="term" value="P:regulation of DNA-templated transcription"/>
    <property type="evidence" value="ECO:0007669"/>
    <property type="project" value="InterPro"/>
</dbReference>
<dbReference type="InterPro" id="IPR013655">
    <property type="entry name" value="PAS_fold_3"/>
</dbReference>
<dbReference type="InterPro" id="IPR036890">
    <property type="entry name" value="HATPase_C_sf"/>
</dbReference>
<dbReference type="InterPro" id="IPR013767">
    <property type="entry name" value="PAS_fold"/>
</dbReference>
<dbReference type="InterPro" id="IPR052162">
    <property type="entry name" value="Sensor_kinase/Photoreceptor"/>
</dbReference>
<dbReference type="Gene3D" id="3.30.450.20">
    <property type="entry name" value="PAS domain"/>
    <property type="match status" value="2"/>
</dbReference>
<dbReference type="SMART" id="SM00091">
    <property type="entry name" value="PAS"/>
    <property type="match status" value="2"/>
</dbReference>
<dbReference type="PROSITE" id="PS50113">
    <property type="entry name" value="PAC"/>
    <property type="match status" value="1"/>
</dbReference>
<comment type="caution">
    <text evidence="9">The sequence shown here is derived from an EMBL/GenBank/DDBJ whole genome shotgun (WGS) entry which is preliminary data.</text>
</comment>
<feature type="domain" description="Histidine kinase" evidence="6">
    <location>
        <begin position="262"/>
        <end position="452"/>
    </location>
</feature>
<dbReference type="PROSITE" id="PS50109">
    <property type="entry name" value="HIS_KIN"/>
    <property type="match status" value="1"/>
</dbReference>
<dbReference type="PANTHER" id="PTHR43304:SF1">
    <property type="entry name" value="PAC DOMAIN-CONTAINING PROTEIN"/>
    <property type="match status" value="1"/>
</dbReference>
<dbReference type="GO" id="GO:0000155">
    <property type="term" value="F:phosphorelay sensor kinase activity"/>
    <property type="evidence" value="ECO:0007669"/>
    <property type="project" value="InterPro"/>
</dbReference>
<evidence type="ECO:0000313" key="9">
    <source>
        <dbReference type="EMBL" id="HFW32877.1"/>
    </source>
</evidence>
<dbReference type="EC" id="2.7.13.3" evidence="2"/>
<proteinExistence type="predicted"/>
<protein>
    <recommendedName>
        <fullName evidence="2">histidine kinase</fullName>
        <ecNumber evidence="2">2.7.13.3</ecNumber>
    </recommendedName>
</protein>
<dbReference type="Pfam" id="PF08447">
    <property type="entry name" value="PAS_3"/>
    <property type="match status" value="1"/>
</dbReference>
<dbReference type="SMART" id="SM00388">
    <property type="entry name" value="HisKA"/>
    <property type="match status" value="1"/>
</dbReference>
<feature type="domain" description="PAS" evidence="7">
    <location>
        <begin position="127"/>
        <end position="203"/>
    </location>
</feature>
<dbReference type="NCBIfam" id="TIGR00229">
    <property type="entry name" value="sensory_box"/>
    <property type="match status" value="2"/>
</dbReference>
<dbReference type="Pfam" id="PF00989">
    <property type="entry name" value="PAS"/>
    <property type="match status" value="1"/>
</dbReference>
<evidence type="ECO:0000256" key="1">
    <source>
        <dbReference type="ARBA" id="ARBA00000085"/>
    </source>
</evidence>
<gene>
    <name evidence="9" type="ORF">ENW66_08040</name>
</gene>
<dbReference type="CDD" id="cd00082">
    <property type="entry name" value="HisKA"/>
    <property type="match status" value="1"/>
</dbReference>
<dbReference type="PRINTS" id="PR00344">
    <property type="entry name" value="BCTRLSENSOR"/>
</dbReference>
<organism evidence="9">
    <name type="scientific">Archaeoglobus fulgidus</name>
    <dbReference type="NCBI Taxonomy" id="2234"/>
    <lineage>
        <taxon>Archaea</taxon>
        <taxon>Methanobacteriati</taxon>
        <taxon>Methanobacteriota</taxon>
        <taxon>Archaeoglobi</taxon>
        <taxon>Archaeoglobales</taxon>
        <taxon>Archaeoglobaceae</taxon>
        <taxon>Archaeoglobus</taxon>
    </lineage>
</organism>
<dbReference type="SUPFAM" id="SSF55874">
    <property type="entry name" value="ATPase domain of HSP90 chaperone/DNA topoisomerase II/histidine kinase"/>
    <property type="match status" value="1"/>
</dbReference>
<dbReference type="SUPFAM" id="SSF55785">
    <property type="entry name" value="PYP-like sensor domain (PAS domain)"/>
    <property type="match status" value="2"/>
</dbReference>
<dbReference type="InterPro" id="IPR003661">
    <property type="entry name" value="HisK_dim/P_dom"/>
</dbReference>